<dbReference type="Pfam" id="PF16158">
    <property type="entry name" value="N_BRCA1_IG"/>
    <property type="match status" value="1"/>
</dbReference>
<dbReference type="Proteomes" id="UP000076798">
    <property type="component" value="Unassembled WGS sequence"/>
</dbReference>
<evidence type="ECO:0000256" key="5">
    <source>
        <dbReference type="SAM" id="MobiDB-lite"/>
    </source>
</evidence>
<gene>
    <name evidence="7" type="ORF">SISSUDRAFT_1125480</name>
</gene>
<dbReference type="SUPFAM" id="SSF57850">
    <property type="entry name" value="RING/U-box"/>
    <property type="match status" value="4"/>
</dbReference>
<dbReference type="PANTHER" id="PTHR20930:SF0">
    <property type="entry name" value="PROTEIN ILRUN"/>
    <property type="match status" value="1"/>
</dbReference>
<evidence type="ECO:0000313" key="8">
    <source>
        <dbReference type="Proteomes" id="UP000076798"/>
    </source>
</evidence>
<organism evidence="7 8">
    <name type="scientific">Sistotremastrum suecicum HHB10207 ss-3</name>
    <dbReference type="NCBI Taxonomy" id="1314776"/>
    <lineage>
        <taxon>Eukaryota</taxon>
        <taxon>Fungi</taxon>
        <taxon>Dikarya</taxon>
        <taxon>Basidiomycota</taxon>
        <taxon>Agaricomycotina</taxon>
        <taxon>Agaricomycetes</taxon>
        <taxon>Sistotremastrales</taxon>
        <taxon>Sistotremastraceae</taxon>
        <taxon>Sistotremastrum</taxon>
    </lineage>
</organism>
<sequence>MFIVKATYHNETRRFTLPSNSFPFYDQLYYQLYRVFPTGTSYYLSQIVFTNPLGAKQVIAAEAHSVDEYEAQVISLGLRGRTWGTSTLRFNVIDEPSASQPATVPAPVTRAMSNADSMLVDLEAPAPSQRFVPINEPDFHKAPSSSSHGSCCSVDEGKKELRTMFDKFLKDLNMTMSSTFGDGFTGEDEGDEKHSHGTATPLQSNVSLEPNPIIPGSFTERPATPPSPPLPAREQHLHPGVYCDYCNKQIKGTRYKCNDCAYYDLCTECISQHSAQDVHSAICEQVHTFSIIPTPRARRPQPAAAAAPARPNKPVHRGVVCDSCDKGIVGDRHKCLDCSNYDLCEDCISLSSVVHPLHEFLKITEPGRIVVHTVDGGRTAPAIHNATCDLCSSRIHGDRYKCLHCPDFDVCSNCFSITHIQHPNHNWVRVQDPSNIMSSVIPAHSVAHPATCDACDKAIIGVRYKCMHPSCPNFDLCMNCEALPIPVHPETHPLWKIKSNKTVVPFAVKSTETMFHDKTTTTEHAFPAPGYTLIRDVHNAEKIKHNTTDQLTLDSPEQSIVITQAPGPASLLVPPPPMESQEPEPLRATFLSDNNMEDGFVVAPGAEFVKSWLMMNSGERDWPEETELAFVAGSRLGASSTSPWTFDVGRVGPGQTISVWASDMKAPEEPGKYCSYWRLRSNGVPFGDRIWCDIVVPEFEKANSLDSSTVIMPTAPSAMERSYISTTETDDESAQIHASNSQPTEPDTPLLSGTSVMGSQAEDENTSLIEHSDSEDSEDSGTWRDVAPVDPFRDNEGASMRETELEYVILYDSEDEKPTANEH</sequence>
<dbReference type="EMBL" id="KV428012">
    <property type="protein sequence ID" value="KZT42614.1"/>
    <property type="molecule type" value="Genomic_DNA"/>
</dbReference>
<accession>A0A166HE15</accession>
<dbReference type="CDD" id="cd02340">
    <property type="entry name" value="ZZ_NBR1_like"/>
    <property type="match status" value="3"/>
</dbReference>
<feature type="compositionally biased region" description="Polar residues" evidence="5">
    <location>
        <begin position="197"/>
        <end position="208"/>
    </location>
</feature>
<keyword evidence="8" id="KW-1185">Reference proteome</keyword>
<dbReference type="InterPro" id="IPR032350">
    <property type="entry name" value="Nbr1_FW"/>
</dbReference>
<evidence type="ECO:0000259" key="6">
    <source>
        <dbReference type="PROSITE" id="PS50135"/>
    </source>
</evidence>
<dbReference type="InterPro" id="IPR043145">
    <property type="entry name" value="Znf_ZZ_sf"/>
</dbReference>
<dbReference type="STRING" id="1314776.A0A166HE15"/>
<evidence type="ECO:0000256" key="4">
    <source>
        <dbReference type="PROSITE-ProRule" id="PRU00228"/>
    </source>
</evidence>
<feature type="region of interest" description="Disordered" evidence="5">
    <location>
        <begin position="181"/>
        <end position="229"/>
    </location>
</feature>
<evidence type="ECO:0000313" key="7">
    <source>
        <dbReference type="EMBL" id="KZT42614.1"/>
    </source>
</evidence>
<dbReference type="Pfam" id="PF00569">
    <property type="entry name" value="ZZ"/>
    <property type="match status" value="4"/>
</dbReference>
<protein>
    <recommendedName>
        <fullName evidence="6">ZZ-type domain-containing protein</fullName>
    </recommendedName>
</protein>
<dbReference type="GO" id="GO:0008270">
    <property type="term" value="F:zinc ion binding"/>
    <property type="evidence" value="ECO:0007669"/>
    <property type="project" value="UniProtKB-KW"/>
</dbReference>
<evidence type="ECO:0000256" key="3">
    <source>
        <dbReference type="ARBA" id="ARBA00022833"/>
    </source>
</evidence>
<dbReference type="AlphaFoldDB" id="A0A166HE15"/>
<keyword evidence="3" id="KW-0862">Zinc</keyword>
<evidence type="ECO:0000256" key="1">
    <source>
        <dbReference type="ARBA" id="ARBA00022723"/>
    </source>
</evidence>
<dbReference type="CDD" id="cd14947">
    <property type="entry name" value="NBR1_like"/>
    <property type="match status" value="1"/>
</dbReference>
<feature type="domain" description="ZZ-type" evidence="6">
    <location>
        <begin position="238"/>
        <end position="297"/>
    </location>
</feature>
<dbReference type="PROSITE" id="PS01357">
    <property type="entry name" value="ZF_ZZ_1"/>
    <property type="match status" value="2"/>
</dbReference>
<dbReference type="OrthoDB" id="661148at2759"/>
<keyword evidence="2 4" id="KW-0863">Zinc-finger</keyword>
<dbReference type="InterPro" id="IPR013783">
    <property type="entry name" value="Ig-like_fold"/>
</dbReference>
<dbReference type="SMART" id="SM00291">
    <property type="entry name" value="ZnF_ZZ"/>
    <property type="match status" value="4"/>
</dbReference>
<reference evidence="7 8" key="1">
    <citation type="journal article" date="2016" name="Mol. Biol. Evol.">
        <title>Comparative Genomics of Early-Diverging Mushroom-Forming Fungi Provides Insights into the Origins of Lignocellulose Decay Capabilities.</title>
        <authorList>
            <person name="Nagy L.G."/>
            <person name="Riley R."/>
            <person name="Tritt A."/>
            <person name="Adam C."/>
            <person name="Daum C."/>
            <person name="Floudas D."/>
            <person name="Sun H."/>
            <person name="Yadav J.S."/>
            <person name="Pangilinan J."/>
            <person name="Larsson K.H."/>
            <person name="Matsuura K."/>
            <person name="Barry K."/>
            <person name="Labutti K."/>
            <person name="Kuo R."/>
            <person name="Ohm R.A."/>
            <person name="Bhattacharya S.S."/>
            <person name="Shirouzu T."/>
            <person name="Yoshinaga Y."/>
            <person name="Martin F.M."/>
            <person name="Grigoriev I.V."/>
            <person name="Hibbett D.S."/>
        </authorList>
    </citation>
    <scope>NUCLEOTIDE SEQUENCE [LARGE SCALE GENOMIC DNA]</scope>
    <source>
        <strain evidence="7 8">HHB10207 ss-3</strain>
    </source>
</reference>
<dbReference type="Gene3D" id="3.30.60.90">
    <property type="match status" value="4"/>
</dbReference>
<feature type="compositionally biased region" description="Polar residues" evidence="5">
    <location>
        <begin position="736"/>
        <end position="758"/>
    </location>
</feature>
<feature type="region of interest" description="Disordered" evidence="5">
    <location>
        <begin position="722"/>
        <end position="801"/>
    </location>
</feature>
<dbReference type="PROSITE" id="PS50135">
    <property type="entry name" value="ZF_ZZ_2"/>
    <property type="match status" value="3"/>
</dbReference>
<feature type="domain" description="ZZ-type" evidence="6">
    <location>
        <begin position="316"/>
        <end position="368"/>
    </location>
</feature>
<proteinExistence type="predicted"/>
<keyword evidence="1" id="KW-0479">Metal-binding</keyword>
<dbReference type="InterPro" id="IPR000433">
    <property type="entry name" value="Znf_ZZ"/>
</dbReference>
<feature type="domain" description="ZZ-type" evidence="6">
    <location>
        <begin position="383"/>
        <end position="435"/>
    </location>
</feature>
<name>A0A166HE15_9AGAM</name>
<dbReference type="Gene3D" id="2.60.40.10">
    <property type="entry name" value="Immunoglobulins"/>
    <property type="match status" value="1"/>
</dbReference>
<feature type="compositionally biased region" description="Basic and acidic residues" evidence="5">
    <location>
        <begin position="791"/>
        <end position="801"/>
    </location>
</feature>
<dbReference type="PANTHER" id="PTHR20930">
    <property type="entry name" value="OVARIAN CARCINOMA ANTIGEN CA125-RELATED"/>
    <property type="match status" value="1"/>
</dbReference>
<evidence type="ECO:0000256" key="2">
    <source>
        <dbReference type="ARBA" id="ARBA00022771"/>
    </source>
</evidence>